<proteinExistence type="predicted"/>
<dbReference type="Proteomes" id="UP000325579">
    <property type="component" value="Unassembled WGS sequence"/>
</dbReference>
<sequence>MIPTRVRVEGRGIGVGRVWNSTEKILLYDVWDCVGRFARLAACWVCSSGCHSAGEGRGSARLGSYCWGAMSASVLWGFLGIAFLGADIALG</sequence>
<dbReference type="RefSeq" id="XP_031939339.1">
    <property type="nucleotide sequence ID" value="XM_032079269.1"/>
</dbReference>
<gene>
    <name evidence="1" type="ORF">BDV37DRAFT_167090</name>
</gene>
<dbReference type="GeneID" id="43663960"/>
<protein>
    <submittedName>
        <fullName evidence="1">Uncharacterized protein</fullName>
    </submittedName>
</protein>
<reference evidence="1 2" key="1">
    <citation type="submission" date="2019-04" db="EMBL/GenBank/DDBJ databases">
        <authorList>
            <consortium name="DOE Joint Genome Institute"/>
            <person name="Mondo S."/>
            <person name="Kjaerbolling I."/>
            <person name="Vesth T."/>
            <person name="Frisvad J.C."/>
            <person name="Nybo J.L."/>
            <person name="Theobald S."/>
            <person name="Kildgaard S."/>
            <person name="Isbrandt T."/>
            <person name="Kuo A."/>
            <person name="Sato A."/>
            <person name="Lyhne E.K."/>
            <person name="Kogle M.E."/>
            <person name="Wiebenga A."/>
            <person name="Kun R.S."/>
            <person name="Lubbers R.J."/>
            <person name="Makela M.R."/>
            <person name="Barry K."/>
            <person name="Chovatia M."/>
            <person name="Clum A."/>
            <person name="Daum C."/>
            <person name="Haridas S."/>
            <person name="He G."/>
            <person name="LaButti K."/>
            <person name="Lipzen A."/>
            <person name="Riley R."/>
            <person name="Salamov A."/>
            <person name="Simmons B.A."/>
            <person name="Magnuson J.K."/>
            <person name="Henrissat B."/>
            <person name="Mortensen U.H."/>
            <person name="Larsen T.O."/>
            <person name="Devries R.P."/>
            <person name="Grigoriev I.V."/>
            <person name="Machida M."/>
            <person name="Baker S.E."/>
            <person name="Andersen M.R."/>
            <person name="Cantor M.N."/>
            <person name="Hua S.X."/>
        </authorList>
    </citation>
    <scope>NUCLEOTIDE SEQUENCE [LARGE SCALE GENOMIC DNA]</scope>
    <source>
        <strain evidence="1 2">CBS 119388</strain>
    </source>
</reference>
<organism evidence="1 2">
    <name type="scientific">Aspergillus pseudonomiae</name>
    <dbReference type="NCBI Taxonomy" id="1506151"/>
    <lineage>
        <taxon>Eukaryota</taxon>
        <taxon>Fungi</taxon>
        <taxon>Dikarya</taxon>
        <taxon>Ascomycota</taxon>
        <taxon>Pezizomycotina</taxon>
        <taxon>Eurotiomycetes</taxon>
        <taxon>Eurotiomycetidae</taxon>
        <taxon>Eurotiales</taxon>
        <taxon>Aspergillaceae</taxon>
        <taxon>Aspergillus</taxon>
        <taxon>Aspergillus subgen. Circumdati</taxon>
    </lineage>
</organism>
<name>A0A5N6HKG9_9EURO</name>
<accession>A0A5N6HKG9</accession>
<evidence type="ECO:0000313" key="1">
    <source>
        <dbReference type="EMBL" id="KAE8402020.1"/>
    </source>
</evidence>
<keyword evidence="2" id="KW-1185">Reference proteome</keyword>
<dbReference type="AlphaFoldDB" id="A0A5N6HKG9"/>
<accession>A0A5N7D6I1</accession>
<dbReference type="EMBL" id="ML736793">
    <property type="protein sequence ID" value="KAE8402020.1"/>
    <property type="molecule type" value="Genomic_DNA"/>
</dbReference>
<evidence type="ECO:0000313" key="2">
    <source>
        <dbReference type="Proteomes" id="UP000325579"/>
    </source>
</evidence>